<evidence type="ECO:0000256" key="3">
    <source>
        <dbReference type="ARBA" id="ARBA00022842"/>
    </source>
</evidence>
<feature type="non-terminal residue" evidence="5">
    <location>
        <position position="79"/>
    </location>
</feature>
<dbReference type="GO" id="GO:0008897">
    <property type="term" value="F:holo-[acyl-carrier-protein] synthase activity"/>
    <property type="evidence" value="ECO:0007669"/>
    <property type="project" value="InterPro"/>
</dbReference>
<evidence type="ECO:0000256" key="1">
    <source>
        <dbReference type="ARBA" id="ARBA00022679"/>
    </source>
</evidence>
<comment type="caution">
    <text evidence="5">The sequence shown here is derived from an EMBL/GenBank/DDBJ whole genome shotgun (WGS) entry which is preliminary data.</text>
</comment>
<dbReference type="GO" id="GO:0006633">
    <property type="term" value="P:fatty acid biosynthetic process"/>
    <property type="evidence" value="ECO:0007669"/>
    <property type="project" value="InterPro"/>
</dbReference>
<dbReference type="InterPro" id="IPR004568">
    <property type="entry name" value="Ppantetheine-prot_Trfase_dom"/>
</dbReference>
<feature type="domain" description="4'-phosphopantetheinyl transferase" evidence="4">
    <location>
        <begin position="4"/>
        <end position="65"/>
    </location>
</feature>
<keyword evidence="1 5" id="KW-0808">Transferase</keyword>
<evidence type="ECO:0000313" key="6">
    <source>
        <dbReference type="Proteomes" id="UP000004778"/>
    </source>
</evidence>
<dbReference type="eggNOG" id="COG0736">
    <property type="taxonomic scope" value="Bacteria"/>
</dbReference>
<evidence type="ECO:0000313" key="5">
    <source>
        <dbReference type="EMBL" id="EEH65660.1"/>
    </source>
</evidence>
<dbReference type="EMBL" id="ACFH01000108">
    <property type="protein sequence ID" value="EEH65660.1"/>
    <property type="molecule type" value="Genomic_DNA"/>
</dbReference>
<dbReference type="GO" id="GO:0000287">
    <property type="term" value="F:magnesium ion binding"/>
    <property type="evidence" value="ECO:0007669"/>
    <property type="project" value="InterPro"/>
</dbReference>
<dbReference type="NCBIfam" id="TIGR00556">
    <property type="entry name" value="pantethn_trn"/>
    <property type="match status" value="1"/>
</dbReference>
<reference evidence="5 6" key="1">
    <citation type="submission" date="2009-01" db="EMBL/GenBank/DDBJ databases">
        <authorList>
            <person name="Qin X."/>
            <person name="Bachman B."/>
            <person name="Battles P."/>
            <person name="Bell A."/>
            <person name="Bess C."/>
            <person name="Bickham C."/>
            <person name="Chaboub L."/>
            <person name="Chen D."/>
            <person name="Coyle M."/>
            <person name="Deiros D.R."/>
            <person name="Dinh H."/>
            <person name="Forbes L."/>
            <person name="Fowler G."/>
            <person name="Francisco L."/>
            <person name="Fu Q."/>
            <person name="Gubbala S."/>
            <person name="Hale W."/>
            <person name="Han Y."/>
            <person name="Hemphill L."/>
            <person name="Highlander S.K."/>
            <person name="Hirani K."/>
            <person name="Hogues M."/>
            <person name="Jackson L."/>
            <person name="Jakkamsetti A."/>
            <person name="Javaid M."/>
            <person name="Jiang H."/>
            <person name="Korchina V."/>
            <person name="Kovar C."/>
            <person name="Lara F."/>
            <person name="Lee S."/>
            <person name="Mata R."/>
            <person name="Mathew T."/>
            <person name="Moen C."/>
            <person name="Morales K."/>
            <person name="Munidasa M."/>
            <person name="Nazareth L."/>
            <person name="Ngo R."/>
            <person name="Nguyen L."/>
            <person name="Okwuonu G."/>
            <person name="Ongeri F."/>
            <person name="Patil S."/>
            <person name="Petrosino J."/>
            <person name="Pham C."/>
            <person name="Pham P."/>
            <person name="Pu L.-L."/>
            <person name="Puazo M."/>
            <person name="Raj R."/>
            <person name="Reid J."/>
            <person name="Rouhana J."/>
            <person name="Saada N."/>
            <person name="Shang Y."/>
            <person name="Simmons D."/>
            <person name="Thornton R."/>
            <person name="Warren J."/>
            <person name="Weissenberger G."/>
            <person name="Zhang J."/>
            <person name="Zhang L."/>
            <person name="Zhou C."/>
            <person name="Zhu D."/>
            <person name="Muzny D."/>
            <person name="Worley K."/>
            <person name="Gibbs R."/>
        </authorList>
    </citation>
    <scope>NUCLEOTIDE SEQUENCE [LARGE SCALE GENOMIC DNA]</scope>
    <source>
        <strain evidence="5 6">DSM 15434</strain>
    </source>
</reference>
<keyword evidence="3" id="KW-0460">Magnesium</keyword>
<gene>
    <name evidence="5" type="ORF">HMPREF0058_1461</name>
</gene>
<dbReference type="SUPFAM" id="SSF56214">
    <property type="entry name" value="4'-phosphopantetheinyl transferase"/>
    <property type="match status" value="1"/>
</dbReference>
<dbReference type="OrthoDB" id="517356at2"/>
<protein>
    <submittedName>
        <fullName evidence="5">Phosphopantetheine--protein transferase domain protein</fullName>
    </submittedName>
</protein>
<evidence type="ECO:0000259" key="4">
    <source>
        <dbReference type="Pfam" id="PF01648"/>
    </source>
</evidence>
<dbReference type="InterPro" id="IPR037143">
    <property type="entry name" value="4-PPantetheinyl_Trfase_dom_sf"/>
</dbReference>
<proteinExistence type="predicted"/>
<evidence type="ECO:0000256" key="2">
    <source>
        <dbReference type="ARBA" id="ARBA00022723"/>
    </source>
</evidence>
<dbReference type="HOGENOM" id="CLU_2611404_0_0_11"/>
<keyword evidence="6" id="KW-1185">Reference proteome</keyword>
<name>C0W6G7_9ACTO</name>
<accession>C0W6G7</accession>
<dbReference type="STRING" id="103621.GCA_001067145_01079"/>
<dbReference type="Gene3D" id="3.90.470.20">
    <property type="entry name" value="4'-phosphopantetheinyl transferase domain"/>
    <property type="match status" value="1"/>
</dbReference>
<dbReference type="Pfam" id="PF01648">
    <property type="entry name" value="ACPS"/>
    <property type="match status" value="1"/>
</dbReference>
<dbReference type="RefSeq" id="WP_006548421.1">
    <property type="nucleotide sequence ID" value="NZ_DS999574.1"/>
</dbReference>
<dbReference type="Proteomes" id="UP000004778">
    <property type="component" value="Unassembled WGS sequence"/>
</dbReference>
<sequence>MIVGIGTDLVDVARFEARLRAVPALAKRVLTDREREACAARPDSLAARFAAKEAVLKVLGSALAQRGRQAPSGWSYRDI</sequence>
<dbReference type="AlphaFoldDB" id="C0W6G7"/>
<organism evidence="5 6">
    <name type="scientific">Actinomyces urogenitalis DSM 15434</name>
    <dbReference type="NCBI Taxonomy" id="525246"/>
    <lineage>
        <taxon>Bacteria</taxon>
        <taxon>Bacillati</taxon>
        <taxon>Actinomycetota</taxon>
        <taxon>Actinomycetes</taxon>
        <taxon>Actinomycetales</taxon>
        <taxon>Actinomycetaceae</taxon>
        <taxon>Actinomyces</taxon>
    </lineage>
</organism>
<keyword evidence="2" id="KW-0479">Metal-binding</keyword>
<dbReference type="InterPro" id="IPR008278">
    <property type="entry name" value="4-PPantetheinyl_Trfase_dom"/>
</dbReference>